<reference evidence="1" key="1">
    <citation type="journal article" date="2020" name="mSystems">
        <title>Genome- and Community-Level Interaction Insights into Carbon Utilization and Element Cycling Functions of Hydrothermarchaeota in Hydrothermal Sediment.</title>
        <authorList>
            <person name="Zhou Z."/>
            <person name="Liu Y."/>
            <person name="Xu W."/>
            <person name="Pan J."/>
            <person name="Luo Z.H."/>
            <person name="Li M."/>
        </authorList>
    </citation>
    <scope>NUCLEOTIDE SEQUENCE [LARGE SCALE GENOMIC DNA]</scope>
    <source>
        <strain evidence="1">SpSt-1071</strain>
    </source>
</reference>
<proteinExistence type="predicted"/>
<organism evidence="1">
    <name type="scientific">Thermus caliditerrae</name>
    <dbReference type="NCBI Taxonomy" id="1330700"/>
    <lineage>
        <taxon>Bacteria</taxon>
        <taxon>Thermotogati</taxon>
        <taxon>Deinococcota</taxon>
        <taxon>Deinococci</taxon>
        <taxon>Thermales</taxon>
        <taxon>Thermaceae</taxon>
        <taxon>Thermus</taxon>
    </lineage>
</organism>
<dbReference type="EMBL" id="DRXE01000259">
    <property type="protein sequence ID" value="HHM68496.1"/>
    <property type="molecule type" value="Genomic_DNA"/>
</dbReference>
<gene>
    <name evidence="1" type="ORF">ENM28_07325</name>
</gene>
<name>A0A7C5RFL5_9DEIN</name>
<evidence type="ECO:0000313" key="1">
    <source>
        <dbReference type="EMBL" id="HHM68496.1"/>
    </source>
</evidence>
<protein>
    <submittedName>
        <fullName evidence="1">Uncharacterized protein</fullName>
    </submittedName>
</protein>
<comment type="caution">
    <text evidence="1">The sequence shown here is derived from an EMBL/GenBank/DDBJ whole genome shotgun (WGS) entry which is preliminary data.</text>
</comment>
<accession>A0A7C5RFL5</accession>
<sequence length="383" mass="40811">MRTRFLLVLALGLGGCGFLEDTFAGITVQVQAPAWVTTTAYQVRQQDGGLYASGEVPLVDGRAVLRLSLPAGGSVVLVGRREGEDYYRAELNSPVPGRSYRVAFDPSNRLTLQTQLQPLGLEGITGAQVVVCSPAPTGWNSWTAPACGEGWEAVYQGSGGSITLPKAPRYRTLAVANGQVIAASLLQPPASGTWTVNLTPTQASLAVNGPTWLTGGAYELRDALSGAVAASGSFSFTRGRAQIGLYALAGHNLRVYGYVGNYLFYQVELPPLTGGEQRVVLDESSRRTVQPVVSVLRRPGGVSGTLAICTAEPVGWPVLQESGLCPNGFVPLAKLPFPPDSFSPRLPWMPAYLLRFLLSDGTVREVEWTEPDQPAWLIPFPGP</sequence>
<dbReference type="AlphaFoldDB" id="A0A7C5RFL5"/>
<dbReference type="PROSITE" id="PS51257">
    <property type="entry name" value="PROKAR_LIPOPROTEIN"/>
    <property type="match status" value="1"/>
</dbReference>